<proteinExistence type="predicted"/>
<dbReference type="Pfam" id="PF12679">
    <property type="entry name" value="ABC2_membrane_2"/>
    <property type="match status" value="1"/>
</dbReference>
<evidence type="ECO:0000313" key="2">
    <source>
        <dbReference type="EMBL" id="MDE5415703.1"/>
    </source>
</evidence>
<protein>
    <submittedName>
        <fullName evidence="2">ABC transporter permease</fullName>
    </submittedName>
</protein>
<dbReference type="EMBL" id="JAOTPO010000019">
    <property type="protein sequence ID" value="MDE5415703.1"/>
    <property type="molecule type" value="Genomic_DNA"/>
</dbReference>
<dbReference type="PANTHER" id="PTHR37305">
    <property type="entry name" value="INTEGRAL MEMBRANE PROTEIN-RELATED"/>
    <property type="match status" value="1"/>
</dbReference>
<comment type="caution">
    <text evidence="2">The sequence shown here is derived from an EMBL/GenBank/DDBJ whole genome shotgun (WGS) entry which is preliminary data.</text>
</comment>
<accession>A0ABT5VJS0</accession>
<organism evidence="2 3">
    <name type="scientific">Alkalihalobacterium chitinilyticum</name>
    <dbReference type="NCBI Taxonomy" id="2980103"/>
    <lineage>
        <taxon>Bacteria</taxon>
        <taxon>Bacillati</taxon>
        <taxon>Bacillota</taxon>
        <taxon>Bacilli</taxon>
        <taxon>Bacillales</taxon>
        <taxon>Bacillaceae</taxon>
        <taxon>Alkalihalobacterium</taxon>
    </lineage>
</organism>
<gene>
    <name evidence="2" type="ORF">N7Z68_20350</name>
</gene>
<evidence type="ECO:0000256" key="1">
    <source>
        <dbReference type="SAM" id="Phobius"/>
    </source>
</evidence>
<sequence>MMKRMMNLIHNENIKIASRTSTWVMIGLLIFMVMGVGIVTKFLLPSEEITDWRAVVSAENDHLTQIINDPVISEGERQALQETIAINEYRLTNDLPPVSDQSILGFTLSSSMLISIITLFTIIFAATSVAAEFSSGTIKLLLIRPVHRLKILFSKYISAFCFSIVFLAVLLIASLLVGALFFGFENVNAVNLSYEQGMITETPMLLHILFIYVLNSVELLMMVTFAFMIASVFRNQSLAIGLSIFLMFTGSQLVFALSQYDWVKYILFANTHLQQFFTGQPLIEGLTLGFSLMMLLIYFIIFHAIASYMFVKRDVGA</sequence>
<reference evidence="2" key="1">
    <citation type="submission" date="2024-05" db="EMBL/GenBank/DDBJ databases">
        <title>Alkalihalobacillus sp. strain MEB203 novel alkaliphilic bacterium from Lonar Lake, India.</title>
        <authorList>
            <person name="Joshi A."/>
            <person name="Thite S."/>
            <person name="Mengade P."/>
        </authorList>
    </citation>
    <scope>NUCLEOTIDE SEQUENCE</scope>
    <source>
        <strain evidence="2">MEB 203</strain>
    </source>
</reference>
<feature type="transmembrane region" description="Helical" evidence="1">
    <location>
        <begin position="112"/>
        <end position="135"/>
    </location>
</feature>
<keyword evidence="3" id="KW-1185">Reference proteome</keyword>
<dbReference type="PANTHER" id="PTHR37305:SF1">
    <property type="entry name" value="MEMBRANE PROTEIN"/>
    <property type="match status" value="1"/>
</dbReference>
<keyword evidence="1" id="KW-1133">Transmembrane helix</keyword>
<feature type="transmembrane region" description="Helical" evidence="1">
    <location>
        <begin position="204"/>
        <end position="230"/>
    </location>
</feature>
<keyword evidence="1" id="KW-0472">Membrane</keyword>
<dbReference type="RefSeq" id="WP_275120304.1">
    <property type="nucleotide sequence ID" value="NZ_JAOTPO010000019.1"/>
</dbReference>
<evidence type="ECO:0000313" key="3">
    <source>
        <dbReference type="Proteomes" id="UP001148125"/>
    </source>
</evidence>
<name>A0ABT5VJS0_9BACI</name>
<keyword evidence="1" id="KW-0812">Transmembrane</keyword>
<feature type="transmembrane region" description="Helical" evidence="1">
    <location>
        <begin position="237"/>
        <end position="257"/>
    </location>
</feature>
<feature type="transmembrane region" description="Helical" evidence="1">
    <location>
        <begin position="21"/>
        <end position="44"/>
    </location>
</feature>
<feature type="transmembrane region" description="Helical" evidence="1">
    <location>
        <begin position="156"/>
        <end position="184"/>
    </location>
</feature>
<feature type="transmembrane region" description="Helical" evidence="1">
    <location>
        <begin position="288"/>
        <end position="311"/>
    </location>
</feature>
<dbReference type="Proteomes" id="UP001148125">
    <property type="component" value="Unassembled WGS sequence"/>
</dbReference>